<organism evidence="2 4">
    <name type="scientific">Archangium gephyra</name>
    <dbReference type="NCBI Taxonomy" id="48"/>
    <lineage>
        <taxon>Bacteria</taxon>
        <taxon>Pseudomonadati</taxon>
        <taxon>Myxococcota</taxon>
        <taxon>Myxococcia</taxon>
        <taxon>Myxococcales</taxon>
        <taxon>Cystobacterineae</taxon>
        <taxon>Archangiaceae</taxon>
        <taxon>Archangium</taxon>
    </lineage>
</organism>
<sequence>MNTKWPWLVLVLVLVLMACTDPDAPNGKEGVLFFRLEYENPVAEGLVATLTLPGATPQRRLDFADTTLVAESTPGVSVVDTRPVPQTDGSLWHQLTYRCESAGSRELRVRVLDRNKTQRYTDAFNVTCARAASLGHDYVGADDAGILPGGHFLVGAKIQISLELRDRNGASLSGLGQVELLDEQGVTRPMPGGLPSRGRSLYLEALEPGSGVRARFGGLEAPLPVQVVEDTAISLEVGLRHGASNEWSVIADARHIPTANRVGGLEPCTWEVRFSSGKVTEAQGKCFLTIPDNLGPGTVCVSAHGHTACTDFPDYYAR</sequence>
<evidence type="ECO:0000313" key="2">
    <source>
        <dbReference type="EMBL" id="AKJ05241.1"/>
    </source>
</evidence>
<accession>A0AAC8QDR0</accession>
<evidence type="ECO:0000313" key="3">
    <source>
        <dbReference type="EMBL" id="REG35932.1"/>
    </source>
</evidence>
<keyword evidence="1" id="KW-0732">Signal</keyword>
<gene>
    <name evidence="2" type="ORF">AA314_06867</name>
    <name evidence="3" type="ORF">ATI61_102306</name>
</gene>
<evidence type="ECO:0000313" key="5">
    <source>
        <dbReference type="Proteomes" id="UP000256345"/>
    </source>
</evidence>
<evidence type="ECO:0008006" key="6">
    <source>
        <dbReference type="Google" id="ProtNLM"/>
    </source>
</evidence>
<dbReference type="AlphaFoldDB" id="A0AAC8QDR0"/>
<proteinExistence type="predicted"/>
<evidence type="ECO:0000256" key="1">
    <source>
        <dbReference type="SAM" id="SignalP"/>
    </source>
</evidence>
<dbReference type="EMBL" id="CP011509">
    <property type="protein sequence ID" value="AKJ05241.1"/>
    <property type="molecule type" value="Genomic_DNA"/>
</dbReference>
<name>A0AAC8QDR0_9BACT</name>
<protein>
    <recommendedName>
        <fullName evidence="6">Lipoprotein</fullName>
    </recommendedName>
</protein>
<keyword evidence="5" id="KW-1185">Reference proteome</keyword>
<dbReference type="Proteomes" id="UP000035579">
    <property type="component" value="Chromosome"/>
</dbReference>
<dbReference type="KEGG" id="age:AA314_06867"/>
<feature type="chain" id="PRO_5042049476" description="Lipoprotein" evidence="1">
    <location>
        <begin position="25"/>
        <end position="318"/>
    </location>
</feature>
<dbReference type="EMBL" id="QUMU01000002">
    <property type="protein sequence ID" value="REG35932.1"/>
    <property type="molecule type" value="Genomic_DNA"/>
</dbReference>
<dbReference type="Proteomes" id="UP000256345">
    <property type="component" value="Unassembled WGS sequence"/>
</dbReference>
<reference evidence="3 5" key="2">
    <citation type="submission" date="2018-08" db="EMBL/GenBank/DDBJ databases">
        <title>Genomic Encyclopedia of Archaeal and Bacterial Type Strains, Phase II (KMG-II): from individual species to whole genera.</title>
        <authorList>
            <person name="Goeker M."/>
        </authorList>
    </citation>
    <scope>NUCLEOTIDE SEQUENCE [LARGE SCALE GENOMIC DNA]</scope>
    <source>
        <strain evidence="3 5">DSM 2261</strain>
    </source>
</reference>
<dbReference type="RefSeq" id="WP_047858827.1">
    <property type="nucleotide sequence ID" value="NZ_CP011509.1"/>
</dbReference>
<dbReference type="PROSITE" id="PS51257">
    <property type="entry name" value="PROKAR_LIPOPROTEIN"/>
    <property type="match status" value="1"/>
</dbReference>
<evidence type="ECO:0000313" key="4">
    <source>
        <dbReference type="Proteomes" id="UP000035579"/>
    </source>
</evidence>
<feature type="signal peptide" evidence="1">
    <location>
        <begin position="1"/>
        <end position="24"/>
    </location>
</feature>
<reference evidence="2 4" key="1">
    <citation type="submission" date="2015-05" db="EMBL/GenBank/DDBJ databases">
        <title>Genome assembly of Archangium gephyra DSM 2261.</title>
        <authorList>
            <person name="Sharma G."/>
            <person name="Subramanian S."/>
        </authorList>
    </citation>
    <scope>NUCLEOTIDE SEQUENCE [LARGE SCALE GENOMIC DNA]</scope>
    <source>
        <strain evidence="2 4">DSM 2261</strain>
    </source>
</reference>